<evidence type="ECO:0000313" key="7">
    <source>
        <dbReference type="Proteomes" id="UP000076643"/>
    </source>
</evidence>
<organism evidence="6 7">
    <name type="scientific">Pseudoalteromonas luteoviolacea DSM 6061</name>
    <dbReference type="NCBI Taxonomy" id="1365250"/>
    <lineage>
        <taxon>Bacteria</taxon>
        <taxon>Pseudomonadati</taxon>
        <taxon>Pseudomonadota</taxon>
        <taxon>Gammaproteobacteria</taxon>
        <taxon>Alteromonadales</taxon>
        <taxon>Pseudoalteromonadaceae</taxon>
        <taxon>Pseudoalteromonas</taxon>
    </lineage>
</organism>
<dbReference type="PANTHER" id="PTHR11986">
    <property type="entry name" value="AMINOTRANSFERASE CLASS III"/>
    <property type="match status" value="1"/>
</dbReference>
<evidence type="ECO:0000313" key="6">
    <source>
        <dbReference type="EMBL" id="KZN41055.1"/>
    </source>
</evidence>
<dbReference type="InterPro" id="IPR015424">
    <property type="entry name" value="PyrdxlP-dep_Trfase"/>
</dbReference>
<dbReference type="STRING" id="43657.S4054249_21365"/>
<dbReference type="PANTHER" id="PTHR11986:SF79">
    <property type="entry name" value="ACETYLORNITHINE AMINOTRANSFERASE, MITOCHONDRIAL"/>
    <property type="match status" value="1"/>
</dbReference>
<comment type="similarity">
    <text evidence="5">Belongs to the class-III pyridoxal-phosphate-dependent aminotransferase family.</text>
</comment>
<dbReference type="Gene3D" id="3.90.1150.10">
    <property type="entry name" value="Aspartate Aminotransferase, domain 1"/>
    <property type="match status" value="1"/>
</dbReference>
<keyword evidence="3" id="KW-0808">Transferase</keyword>
<dbReference type="Pfam" id="PF00202">
    <property type="entry name" value="Aminotran_3"/>
    <property type="match status" value="1"/>
</dbReference>
<dbReference type="GO" id="GO:0030170">
    <property type="term" value="F:pyridoxal phosphate binding"/>
    <property type="evidence" value="ECO:0007669"/>
    <property type="project" value="InterPro"/>
</dbReference>
<evidence type="ECO:0008006" key="8">
    <source>
        <dbReference type="Google" id="ProtNLM"/>
    </source>
</evidence>
<dbReference type="AlphaFoldDB" id="A0A166XYX4"/>
<dbReference type="SUPFAM" id="SSF53383">
    <property type="entry name" value="PLP-dependent transferases"/>
    <property type="match status" value="1"/>
</dbReference>
<dbReference type="Gene3D" id="3.40.640.10">
    <property type="entry name" value="Type I PLP-dependent aspartate aminotransferase-like (Major domain)"/>
    <property type="match status" value="1"/>
</dbReference>
<dbReference type="PATRIC" id="fig|1365250.3.peg.1238"/>
<dbReference type="PROSITE" id="PS00600">
    <property type="entry name" value="AA_TRANSFER_CLASS_3"/>
    <property type="match status" value="1"/>
</dbReference>
<gene>
    <name evidence="6" type="ORF">N475_10810</name>
</gene>
<dbReference type="InterPro" id="IPR005814">
    <property type="entry name" value="Aminotrans_3"/>
</dbReference>
<dbReference type="EMBL" id="AUYB01000091">
    <property type="protein sequence ID" value="KZN41055.1"/>
    <property type="molecule type" value="Genomic_DNA"/>
</dbReference>
<evidence type="ECO:0000256" key="4">
    <source>
        <dbReference type="ARBA" id="ARBA00022898"/>
    </source>
</evidence>
<proteinExistence type="inferred from homology"/>
<evidence type="ECO:0000256" key="5">
    <source>
        <dbReference type="RuleBase" id="RU003560"/>
    </source>
</evidence>
<comment type="caution">
    <text evidence="6">The sequence shown here is derived from an EMBL/GenBank/DDBJ whole genome shotgun (WGS) entry which is preliminary data.</text>
</comment>
<evidence type="ECO:0000256" key="1">
    <source>
        <dbReference type="ARBA" id="ARBA00001933"/>
    </source>
</evidence>
<dbReference type="GO" id="GO:0042802">
    <property type="term" value="F:identical protein binding"/>
    <property type="evidence" value="ECO:0007669"/>
    <property type="project" value="TreeGrafter"/>
</dbReference>
<accession>A0A166XYX4</accession>
<evidence type="ECO:0000256" key="3">
    <source>
        <dbReference type="ARBA" id="ARBA00022679"/>
    </source>
</evidence>
<protein>
    <recommendedName>
        <fullName evidence="8">Acetylornithine aminotransferase</fullName>
    </recommendedName>
</protein>
<dbReference type="InterPro" id="IPR015421">
    <property type="entry name" value="PyrdxlP-dep_Trfase_major"/>
</dbReference>
<dbReference type="InterPro" id="IPR015422">
    <property type="entry name" value="PyrdxlP-dep_Trfase_small"/>
</dbReference>
<dbReference type="InterPro" id="IPR049704">
    <property type="entry name" value="Aminotrans_3_PPA_site"/>
</dbReference>
<dbReference type="InterPro" id="IPR050103">
    <property type="entry name" value="Class-III_PLP-dep_AT"/>
</dbReference>
<keyword evidence="4 5" id="KW-0663">Pyridoxal phosphate</keyword>
<dbReference type="CDD" id="cd00610">
    <property type="entry name" value="OAT_like"/>
    <property type="match status" value="1"/>
</dbReference>
<sequence>MELSDVREQTLEMLKAHSNRSKARLSSLMNLPIEHAAQGAEITDEKGQVYVDFGGFGVFILGHCHPQVISAVKAQVDCMPMSSRTLVNPVLARVSKKLVDICPDSLEYVFFTNSGAESTELALKLARANGCDHIIAVTGSYHGKSLGALSVTHRDEFRAPFMPLFNNVEFVERDNLDALQAAFECCEGKVAFIAEPVQGEGGVYTLSYEFLHKAKALCSQSQGLFICDEIQSGLARTGSMWAIDKFGITPDVMLVGKGLSGGVVPCAAVVATEAAFAPLNQDFMLHSSTFGGSPVALAAAEATIDVLIQDEVAARVQMLSEQIVSTLSQIIDKYNQTHQAHISIRAQGLLIGIDVQTPARAGQLTLSLLNQRVLTSHSLSNASTVRLTPSAYLSEKHLAHLYDAFACALEKI</sequence>
<dbReference type="Proteomes" id="UP000076643">
    <property type="component" value="Unassembled WGS sequence"/>
</dbReference>
<dbReference type="PIRSF" id="PIRSF000521">
    <property type="entry name" value="Transaminase_4ab_Lys_Orn"/>
    <property type="match status" value="1"/>
</dbReference>
<keyword evidence="2" id="KW-0032">Aminotransferase</keyword>
<comment type="cofactor">
    <cofactor evidence="1">
        <name>pyridoxal 5'-phosphate</name>
        <dbReference type="ChEBI" id="CHEBI:597326"/>
    </cofactor>
</comment>
<dbReference type="FunFam" id="3.40.640.10:FF:000004">
    <property type="entry name" value="Acetylornithine aminotransferase"/>
    <property type="match status" value="1"/>
</dbReference>
<dbReference type="GO" id="GO:0008483">
    <property type="term" value="F:transaminase activity"/>
    <property type="evidence" value="ECO:0007669"/>
    <property type="project" value="UniProtKB-KW"/>
</dbReference>
<keyword evidence="7" id="KW-1185">Reference proteome</keyword>
<name>A0A166XYX4_9GAMM</name>
<reference evidence="6 7" key="1">
    <citation type="submission" date="2013-07" db="EMBL/GenBank/DDBJ databases">
        <title>Comparative Genomic and Metabolomic Analysis of Twelve Strains of Pseudoalteromonas luteoviolacea.</title>
        <authorList>
            <person name="Vynne N.G."/>
            <person name="Mansson M."/>
            <person name="Gram L."/>
        </authorList>
    </citation>
    <scope>NUCLEOTIDE SEQUENCE [LARGE SCALE GENOMIC DNA]</scope>
    <source>
        <strain evidence="6 7">DSM 6061</strain>
    </source>
</reference>
<evidence type="ECO:0000256" key="2">
    <source>
        <dbReference type="ARBA" id="ARBA00022576"/>
    </source>
</evidence>